<feature type="compositionally biased region" description="Polar residues" evidence="1">
    <location>
        <begin position="1"/>
        <end position="11"/>
    </location>
</feature>
<dbReference type="OrthoDB" id="1841645at2"/>
<dbReference type="STRING" id="52689.AKG39_08915"/>
<comment type="caution">
    <text evidence="2">The sequence shown here is derived from an EMBL/GenBank/DDBJ whole genome shotgun (WGS) entry which is preliminary data.</text>
</comment>
<keyword evidence="3" id="KW-1185">Reference proteome</keyword>
<dbReference type="Proteomes" id="UP000036873">
    <property type="component" value="Unassembled WGS sequence"/>
</dbReference>
<proteinExistence type="predicted"/>
<dbReference type="RefSeq" id="WP_050740041.1">
    <property type="nucleotide sequence ID" value="NZ_LGYO01000022.1"/>
</dbReference>
<evidence type="ECO:0000256" key="1">
    <source>
        <dbReference type="SAM" id="MobiDB-lite"/>
    </source>
</evidence>
<reference evidence="3" key="1">
    <citation type="submission" date="2015-07" db="EMBL/GenBank/DDBJ databases">
        <title>Draft genome sequence of Acetobacterium bakii DSM 8293, a potential psychrophilic chemical producer through syngas fermentation.</title>
        <authorList>
            <person name="Song Y."/>
            <person name="Hwang S."/>
            <person name="Cho B.-K."/>
        </authorList>
    </citation>
    <scope>NUCLEOTIDE SEQUENCE [LARGE SCALE GENOMIC DNA]</scope>
    <source>
        <strain evidence="3">DSM 8239</strain>
    </source>
</reference>
<gene>
    <name evidence="2" type="ORF">AKG39_08915</name>
</gene>
<organism evidence="2 3">
    <name type="scientific">Acetobacterium bakii</name>
    <dbReference type="NCBI Taxonomy" id="52689"/>
    <lineage>
        <taxon>Bacteria</taxon>
        <taxon>Bacillati</taxon>
        <taxon>Bacillota</taxon>
        <taxon>Clostridia</taxon>
        <taxon>Eubacteriales</taxon>
        <taxon>Eubacteriaceae</taxon>
        <taxon>Acetobacterium</taxon>
    </lineage>
</organism>
<evidence type="ECO:0000313" key="2">
    <source>
        <dbReference type="EMBL" id="KNZ41747.1"/>
    </source>
</evidence>
<dbReference type="SUPFAM" id="SSF48371">
    <property type="entry name" value="ARM repeat"/>
    <property type="match status" value="1"/>
</dbReference>
<dbReference type="AlphaFoldDB" id="A0A0L6U071"/>
<name>A0A0L6U071_9FIRM</name>
<feature type="region of interest" description="Disordered" evidence="1">
    <location>
        <begin position="1"/>
        <end position="22"/>
    </location>
</feature>
<sequence>MADSLKITSSIPPAKPAGIPNKPSPIDAIFGINDSDLAVKMPLEPTTANPKEESFKETLFQNLNKEILKPLKNSTKGEADILRRLVLLSELFESSPGGIPKSFMDQIFMGSQDFLSELLTRDKTETVFKGAFFDSLRALAKMEGYPQLKETIVSILRHYDAYVNRNQTLKAILTEITRMTELLPQNERVALELKLSALQTAVNADPQDQKAIQSLLKNQTIPLLGQILKNHAFSENLYHSVLTIINHIVRYDKGDVEHLEEALLKFSQALKPISNLTSNEFLDMKNLLFFHTEEAENLFKRMDVLSKDGKITEKADLSTLLLKALDDSSPSKIRTLGLTLLDTMVRNESPIFPVMHFLIPLHYLGSNSYGEFFIDKDASEKKGNAKSATNIFFTIQSDRYGNFEVELLVRDQIIDLDIRCPGALIEPLKNTRGKIRSIIEEQGYKLLAYGVGEYVEGQTILQRYPKLALRKVGLDVKI</sequence>
<accession>A0A0L6U071</accession>
<protein>
    <submittedName>
        <fullName evidence="2">Uncharacterized protein</fullName>
    </submittedName>
</protein>
<dbReference type="InterPro" id="IPR016024">
    <property type="entry name" value="ARM-type_fold"/>
</dbReference>
<evidence type="ECO:0000313" key="3">
    <source>
        <dbReference type="Proteomes" id="UP000036873"/>
    </source>
</evidence>
<dbReference type="EMBL" id="LGYO01000022">
    <property type="protein sequence ID" value="KNZ41747.1"/>
    <property type="molecule type" value="Genomic_DNA"/>
</dbReference>